<comment type="caution">
    <text evidence="1">The sequence shown here is derived from an EMBL/GenBank/DDBJ whole genome shotgun (WGS) entry which is preliminary data.</text>
</comment>
<evidence type="ECO:0000313" key="2">
    <source>
        <dbReference type="Proteomes" id="UP001497535"/>
    </source>
</evidence>
<accession>A0ACB1AEW8</accession>
<dbReference type="Proteomes" id="UP001497535">
    <property type="component" value="Unassembled WGS sequence"/>
</dbReference>
<evidence type="ECO:0000313" key="1">
    <source>
        <dbReference type="EMBL" id="CAK5090072.1"/>
    </source>
</evidence>
<organism evidence="1 2">
    <name type="scientific">Meloidogyne enterolobii</name>
    <name type="common">Root-knot nematode worm</name>
    <name type="synonym">Meloidogyne mayaguensis</name>
    <dbReference type="NCBI Taxonomy" id="390850"/>
    <lineage>
        <taxon>Eukaryota</taxon>
        <taxon>Metazoa</taxon>
        <taxon>Ecdysozoa</taxon>
        <taxon>Nematoda</taxon>
        <taxon>Chromadorea</taxon>
        <taxon>Rhabditida</taxon>
        <taxon>Tylenchina</taxon>
        <taxon>Tylenchomorpha</taxon>
        <taxon>Tylenchoidea</taxon>
        <taxon>Meloidogynidae</taxon>
        <taxon>Meloidogyninae</taxon>
        <taxon>Meloidogyne</taxon>
    </lineage>
</organism>
<sequence>MVKRNQIHCILRTLAFSTFDILFSFIGICFNGTSFSYQHFRDDFAMPYKFNKSVSDFFMISLLRMVFLFVGCFILIFKRKPSRPLGHLAHASFALCIILISFTPAKFLGLSDNTGTQHPGNLYIGDIILLISNVFFSVLAHRIWLGFLRAAKRIENIYQRLEEEEEEEDENSEEEQQKTTQEGRISADMKTHIIIIRLLQYCKNEWLWHISGFTWLFIYSLTRIFVPYYTGQVIASVVSSTGDKYAALVDSVKLMLFISIVCAVAGGFRGGSFEYAYARVNRAVRHNLFSSLIHQEIAFFDRHKTGKIKLFGKKIFEKLKKKFAGEITSRLTADTTTM</sequence>
<proteinExistence type="predicted"/>
<protein>
    <submittedName>
        <fullName evidence="1">Uncharacterized protein</fullName>
    </submittedName>
</protein>
<reference evidence="1" key="1">
    <citation type="submission" date="2023-11" db="EMBL/GenBank/DDBJ databases">
        <authorList>
            <person name="Poullet M."/>
        </authorList>
    </citation>
    <scope>NUCLEOTIDE SEQUENCE</scope>
    <source>
        <strain evidence="1">E1834</strain>
    </source>
</reference>
<name>A0ACB1AEW8_MELEN</name>
<keyword evidence="2" id="KW-1185">Reference proteome</keyword>
<dbReference type="EMBL" id="CAVMJV010000080">
    <property type="protein sequence ID" value="CAK5090072.1"/>
    <property type="molecule type" value="Genomic_DNA"/>
</dbReference>
<gene>
    <name evidence="1" type="ORF">MENTE1834_LOCUS37839</name>
</gene>